<proteinExistence type="predicted"/>
<accession>A0ABW0FWM9</accession>
<name>A0ABW0FWM9_9CAUL</name>
<gene>
    <name evidence="1" type="ORF">ACFPIE_16250</name>
</gene>
<dbReference type="InterPro" id="IPR052918">
    <property type="entry name" value="Motility_Chemotaxis_Reg"/>
</dbReference>
<dbReference type="EMBL" id="JBHSLF010000049">
    <property type="protein sequence ID" value="MFC5345468.1"/>
    <property type="molecule type" value="Genomic_DNA"/>
</dbReference>
<dbReference type="PANTHER" id="PTHR35580:SF1">
    <property type="entry name" value="PHYTASE-LIKE DOMAIN-CONTAINING PROTEIN"/>
    <property type="match status" value="1"/>
</dbReference>
<dbReference type="PANTHER" id="PTHR35580">
    <property type="entry name" value="CELL SURFACE GLYCOPROTEIN (S-LAYER PROTEIN)-LIKE PROTEIN"/>
    <property type="match status" value="1"/>
</dbReference>
<sequence length="940" mass="95742">MAAINNSYLLGLYGGSYDASTSAALNALTKKKAQPTAPWSTAAQATAPKPDALVRAALGGRAFINEDAAKLDVAGASADYKKLFALYQGLETLNALANRASTKGLTSTDLALTQKRFASGLAEISTYLGKADFDALRMVQGTSSMTSKTTAAVPRDSANSITGPIHEGSLDTPVAAFEGETKFNITIRVPVGISGSQTTAVPIDLSEMGSDPRTMDNVLSYINGKLEDAGFQTRIGRDQIKSTPQTVQVNGKPVTLPAGPDRWALAIRGTSTETVGFTVSEKSDAVYVIQSAGVPATTTTTTVNGVTTTKTTAPSTLTNQILKFQSDGGTAAEPTGGNVGETQWVDGRLSQEKLPEGVSAIRASAVGPDGSLWVVGDVTTGGGNQPIKGVQDVALMKYDSAGRLVATRTLGAASTASGYAIAIDQNGDVAVAGSVTGALGTSTTDAGKTGEVANVADSFVTVFNKDGEELWTQRRGARAEDEATSVTFGTDGLVYVGGRAKSALTGSASIGGWDGYVQAFKAGEPYPTAGIMAKAVGQTQFGTGADDSVDAITIDGSNLYTAGVEDGRAVVRRFTLDVAGVPTLASTRDLGPISGDIAGLAVSNGKVILTGTSRDSGLSAGTANNAHSGGKDVFVASLSTDLTASGTDRLTWYGGEGDDTAADVKVHDGKVWITGIANRDPGALATGPTQAYLTRLDPTTGAVEYTRTWSGDGDQAKPMTLAVASGGASVLDRLGLPQGEIDQSDSKRLIDATSLRVGDRFYISPANGGRAQAVTIEAKDTLATLARKISVASGGKLKATVASEGGAVTGKDGETTTTTGGLQRLSITAKDGKTGAIITSGETGRDALLGLGLSAGYVGMASADTSVKTFGLGLPSNLTLNSAAAITEAGEKIQGALKAIRDAYRGLLPEDKTASASGPVPAYLTNQLANYQAALARLTG</sequence>
<keyword evidence="2" id="KW-1185">Reference proteome</keyword>
<comment type="caution">
    <text evidence="1">The sequence shown here is derived from an EMBL/GenBank/DDBJ whole genome shotgun (WGS) entry which is preliminary data.</text>
</comment>
<evidence type="ECO:0000313" key="2">
    <source>
        <dbReference type="Proteomes" id="UP001596152"/>
    </source>
</evidence>
<reference evidence="2" key="1">
    <citation type="journal article" date="2019" name="Int. J. Syst. Evol. Microbiol.">
        <title>The Global Catalogue of Microorganisms (GCM) 10K type strain sequencing project: providing services to taxonomists for standard genome sequencing and annotation.</title>
        <authorList>
            <consortium name="The Broad Institute Genomics Platform"/>
            <consortium name="The Broad Institute Genome Sequencing Center for Infectious Disease"/>
            <person name="Wu L."/>
            <person name="Ma J."/>
        </authorList>
    </citation>
    <scope>NUCLEOTIDE SEQUENCE [LARGE SCALE GENOMIC DNA]</scope>
    <source>
        <strain evidence="2">JCM 12125</strain>
    </source>
</reference>
<dbReference type="SUPFAM" id="SSF63829">
    <property type="entry name" value="Calcium-dependent phosphotriesterase"/>
    <property type="match status" value="1"/>
</dbReference>
<dbReference type="Proteomes" id="UP001596152">
    <property type="component" value="Unassembled WGS sequence"/>
</dbReference>
<dbReference type="RefSeq" id="WP_374038819.1">
    <property type="nucleotide sequence ID" value="NZ_CP169082.1"/>
</dbReference>
<protein>
    <submittedName>
        <fullName evidence="1">Transcriptional regulator</fullName>
    </submittedName>
</protein>
<evidence type="ECO:0000313" key="1">
    <source>
        <dbReference type="EMBL" id="MFC5345468.1"/>
    </source>
</evidence>
<organism evidence="1 2">
    <name type="scientific">Brevundimonas staleyi</name>
    <dbReference type="NCBI Taxonomy" id="74326"/>
    <lineage>
        <taxon>Bacteria</taxon>
        <taxon>Pseudomonadati</taxon>
        <taxon>Pseudomonadota</taxon>
        <taxon>Alphaproteobacteria</taxon>
        <taxon>Caulobacterales</taxon>
        <taxon>Caulobacteraceae</taxon>
        <taxon>Brevundimonas</taxon>
    </lineage>
</organism>